<dbReference type="InterPro" id="IPR000281">
    <property type="entry name" value="HTH_RpiR"/>
</dbReference>
<accession>A0A0D1KVY1</accession>
<dbReference type="Gene3D" id="1.10.10.10">
    <property type="entry name" value="Winged helix-like DNA-binding domain superfamily/Winged helix DNA-binding domain"/>
    <property type="match status" value="1"/>
</dbReference>
<dbReference type="GO" id="GO:0097367">
    <property type="term" value="F:carbohydrate derivative binding"/>
    <property type="evidence" value="ECO:0007669"/>
    <property type="project" value="InterPro"/>
</dbReference>
<dbReference type="InterPro" id="IPR047640">
    <property type="entry name" value="RpiR-like"/>
</dbReference>
<dbReference type="InterPro" id="IPR035472">
    <property type="entry name" value="RpiR-like_SIS"/>
</dbReference>
<dbReference type="STRING" id="483913.AN935_04250"/>
<reference evidence="7" key="2">
    <citation type="submission" date="2023-03" db="EMBL/GenBank/DDBJ databases">
        <title>Complete genome sequences of 52 Bacillus and Priestia strains isolated from West-African fermentations and 26 reference strains from the DSMZ collection.</title>
        <authorList>
            <person name="Wiedenbein E.S."/>
            <person name="Canoy T.S."/>
            <person name="Hui Y."/>
            <person name="Parkouda C."/>
            <person name="Dawende C."/>
            <person name="Ametefe E."/>
            <person name="Jespersen L."/>
            <person name="Nielsen D.S."/>
        </authorList>
    </citation>
    <scope>NUCLEOTIDE SEQUENCE</scope>
    <source>
        <strain evidence="7">PRO56</strain>
    </source>
</reference>
<keyword evidence="3" id="KW-0804">Transcription</keyword>
<evidence type="ECO:0000256" key="1">
    <source>
        <dbReference type="ARBA" id="ARBA00023015"/>
    </source>
</evidence>
<dbReference type="GO" id="GO:0003700">
    <property type="term" value="F:DNA-binding transcription factor activity"/>
    <property type="evidence" value="ECO:0007669"/>
    <property type="project" value="InterPro"/>
</dbReference>
<dbReference type="Proteomes" id="UP000032247">
    <property type="component" value="Unassembled WGS sequence"/>
</dbReference>
<evidence type="ECO:0000259" key="4">
    <source>
        <dbReference type="PROSITE" id="PS51071"/>
    </source>
</evidence>
<dbReference type="CDD" id="cd05013">
    <property type="entry name" value="SIS_RpiR"/>
    <property type="match status" value="1"/>
</dbReference>
<dbReference type="SUPFAM" id="SSF53697">
    <property type="entry name" value="SIS domain"/>
    <property type="match status" value="1"/>
</dbReference>
<dbReference type="GO" id="GO:1901135">
    <property type="term" value="P:carbohydrate derivative metabolic process"/>
    <property type="evidence" value="ECO:0007669"/>
    <property type="project" value="InterPro"/>
</dbReference>
<dbReference type="PATRIC" id="fig|1423.173.peg.2493"/>
<evidence type="ECO:0000313" key="6">
    <source>
        <dbReference type="EMBL" id="KIU10387.1"/>
    </source>
</evidence>
<dbReference type="InterPro" id="IPR001347">
    <property type="entry name" value="SIS_dom"/>
</dbReference>
<dbReference type="EMBL" id="CP120576">
    <property type="protein sequence ID" value="WEY84502.1"/>
    <property type="molecule type" value="Genomic_DNA"/>
</dbReference>
<dbReference type="PANTHER" id="PTHR30514:SF1">
    <property type="entry name" value="HTH-TYPE TRANSCRIPTIONAL REGULATOR HEXR-RELATED"/>
    <property type="match status" value="1"/>
</dbReference>
<gene>
    <name evidence="7" type="primary">glvR</name>
    <name evidence="7" type="ORF">P5633_19935</name>
    <name evidence="6" type="ORF">SC09_Contig25orf00091</name>
</gene>
<evidence type="ECO:0000313" key="8">
    <source>
        <dbReference type="Proteomes" id="UP000032247"/>
    </source>
</evidence>
<evidence type="ECO:0000259" key="5">
    <source>
        <dbReference type="PROSITE" id="PS51464"/>
    </source>
</evidence>
<dbReference type="Gene3D" id="3.40.50.10490">
    <property type="entry name" value="Glucose-6-phosphate isomerase like protein, domain 1"/>
    <property type="match status" value="1"/>
</dbReference>
<sequence length="254" mass="29270">MQLEELINQHYSKLNDNDFHILKYILNHKHTCYHLGIDALAKACSVSRSSILRLAQKLGFSGYSEFRVFLKWEDQPEEGESMSFEKLLDDIEANLKFLRTKDMTDMCQLIDAADRIFVYGSGNAQKICARDLQRMFIPRHRYLILIEDTNEFNLMRDDFKVNDLFIIISLSGETPELIPQARMLSAKGIPFISITNLKNNVLAQLTPHNLYATSKPVTLSDKTEIVAFAPFFLVGEALFRAYVDYKEAEKNDNE</sequence>
<evidence type="ECO:0000256" key="3">
    <source>
        <dbReference type="ARBA" id="ARBA00023163"/>
    </source>
</evidence>
<evidence type="ECO:0000313" key="7">
    <source>
        <dbReference type="EMBL" id="WEY84502.1"/>
    </source>
</evidence>
<feature type="domain" description="HTH rpiR-type" evidence="4">
    <location>
        <begin position="1"/>
        <end position="77"/>
    </location>
</feature>
<keyword evidence="2" id="KW-0238">DNA-binding</keyword>
<dbReference type="AlphaFoldDB" id="A0A0D1KVY1"/>
<reference evidence="6 8" key="1">
    <citation type="submission" date="2014-12" db="EMBL/GenBank/DDBJ databases">
        <title>Comparative genome analysis of Bacillus coagulans HM-08, Clostridium butyricum HM-68, Bacillus subtilis HM-66 and Bacillus licheniformis BL-09.</title>
        <authorList>
            <person name="Zhang H."/>
        </authorList>
    </citation>
    <scope>NUCLEOTIDE SEQUENCE [LARGE SCALE GENOMIC DNA]</scope>
    <source>
        <strain evidence="6 8">HM-66</strain>
    </source>
</reference>
<protein>
    <submittedName>
        <fullName evidence="7">MurR/RpiR family transcriptional regulator GlvR</fullName>
    </submittedName>
    <submittedName>
        <fullName evidence="6">Transcriptional activator of the Mal operon</fullName>
    </submittedName>
</protein>
<keyword evidence="1" id="KW-0805">Transcription regulation</keyword>
<proteinExistence type="predicted"/>
<feature type="domain" description="SIS" evidence="5">
    <location>
        <begin position="106"/>
        <end position="248"/>
    </location>
</feature>
<dbReference type="InterPro" id="IPR036388">
    <property type="entry name" value="WH-like_DNA-bd_sf"/>
</dbReference>
<dbReference type="Pfam" id="PF01380">
    <property type="entry name" value="SIS"/>
    <property type="match status" value="1"/>
</dbReference>
<dbReference type="SUPFAM" id="SSF46689">
    <property type="entry name" value="Homeodomain-like"/>
    <property type="match status" value="1"/>
</dbReference>
<name>A0A0D1KVY1_BACIU</name>
<dbReference type="PROSITE" id="PS51071">
    <property type="entry name" value="HTH_RPIR"/>
    <property type="match status" value="1"/>
</dbReference>
<dbReference type="RefSeq" id="WP_029317468.1">
    <property type="nucleotide sequence ID" value="NZ_CAJNQL010000005.1"/>
</dbReference>
<organism evidence="6 8">
    <name type="scientific">Bacillus subtilis</name>
    <dbReference type="NCBI Taxonomy" id="1423"/>
    <lineage>
        <taxon>Bacteria</taxon>
        <taxon>Bacillati</taxon>
        <taxon>Bacillota</taxon>
        <taxon>Bacilli</taxon>
        <taxon>Bacillales</taxon>
        <taxon>Bacillaceae</taxon>
        <taxon>Bacillus</taxon>
    </lineage>
</organism>
<evidence type="ECO:0000256" key="2">
    <source>
        <dbReference type="ARBA" id="ARBA00023125"/>
    </source>
</evidence>
<dbReference type="InterPro" id="IPR046348">
    <property type="entry name" value="SIS_dom_sf"/>
</dbReference>
<dbReference type="GO" id="GO:0003677">
    <property type="term" value="F:DNA binding"/>
    <property type="evidence" value="ECO:0007669"/>
    <property type="project" value="UniProtKB-KW"/>
</dbReference>
<dbReference type="InterPro" id="IPR009057">
    <property type="entry name" value="Homeodomain-like_sf"/>
</dbReference>
<dbReference type="PANTHER" id="PTHR30514">
    <property type="entry name" value="GLUCOKINASE"/>
    <property type="match status" value="1"/>
</dbReference>
<dbReference type="PROSITE" id="PS51464">
    <property type="entry name" value="SIS"/>
    <property type="match status" value="1"/>
</dbReference>
<dbReference type="EMBL" id="JXBC01000004">
    <property type="protein sequence ID" value="KIU10387.1"/>
    <property type="molecule type" value="Genomic_DNA"/>
</dbReference>
<dbReference type="Pfam" id="PF01418">
    <property type="entry name" value="HTH_6"/>
    <property type="match status" value="1"/>
</dbReference>
<dbReference type="Proteomes" id="UP001214898">
    <property type="component" value="Chromosome"/>
</dbReference>